<dbReference type="InterPro" id="IPR044965">
    <property type="entry name" value="Glyco_hydro_17_plant"/>
</dbReference>
<comment type="catalytic activity">
    <reaction evidence="1">
        <text>Hydrolysis of (1-&gt;3)-beta-D-glucosidic linkages in (1-&gt;3)-beta-D-glucans.</text>
        <dbReference type="EC" id="3.2.1.39"/>
    </reaction>
</comment>
<evidence type="ECO:0000256" key="4">
    <source>
        <dbReference type="ARBA" id="ARBA00022801"/>
    </source>
</evidence>
<dbReference type="InterPro" id="IPR017853">
    <property type="entry name" value="GH"/>
</dbReference>
<accession>A0A4Y1R1Y9</accession>
<dbReference type="EC" id="3.2.1.39" evidence="3"/>
<dbReference type="Gene3D" id="3.20.20.80">
    <property type="entry name" value="Glycosidases"/>
    <property type="match status" value="1"/>
</dbReference>
<name>A0A4Y1R1Y9_PRUDU</name>
<dbReference type="FunFam" id="3.20.20.80:FF:000010">
    <property type="entry name" value="glucan endo-1,3-beta-glucosidase, basic"/>
    <property type="match status" value="1"/>
</dbReference>
<dbReference type="EMBL" id="AP019298">
    <property type="protein sequence ID" value="BBG98131.1"/>
    <property type="molecule type" value="Genomic_DNA"/>
</dbReference>
<dbReference type="PROSITE" id="PS00587">
    <property type="entry name" value="GLYCOSYL_HYDROL_F17"/>
    <property type="match status" value="1"/>
</dbReference>
<reference evidence="10" key="1">
    <citation type="journal article" date="2019" name="Science">
        <title>Mutation of a bHLH transcription factor allowed almond domestication.</title>
        <authorList>
            <person name="Sanchez-Perez R."/>
            <person name="Pavan S."/>
            <person name="Mazzeo R."/>
            <person name="Moldovan C."/>
            <person name="Aiese Cigliano R."/>
            <person name="Del Cueto J."/>
            <person name="Ricciardi F."/>
            <person name="Lotti C."/>
            <person name="Ricciardi L."/>
            <person name="Dicenta F."/>
            <person name="Lopez-Marques R.L."/>
            <person name="Lindberg Moller B."/>
        </authorList>
    </citation>
    <scope>NUCLEOTIDE SEQUENCE</scope>
</reference>
<evidence type="ECO:0000256" key="3">
    <source>
        <dbReference type="ARBA" id="ARBA00012780"/>
    </source>
</evidence>
<keyword evidence="4 9" id="KW-0378">Hydrolase</keyword>
<dbReference type="InterPro" id="IPR000490">
    <property type="entry name" value="Glyco_hydro_17"/>
</dbReference>
<dbReference type="SUPFAM" id="SSF51445">
    <property type="entry name" value="(Trans)glycosidases"/>
    <property type="match status" value="1"/>
</dbReference>
<evidence type="ECO:0000256" key="8">
    <source>
        <dbReference type="RuleBase" id="RU004335"/>
    </source>
</evidence>
<evidence type="ECO:0000256" key="1">
    <source>
        <dbReference type="ARBA" id="ARBA00000382"/>
    </source>
</evidence>
<dbReference type="GO" id="GO:0005975">
    <property type="term" value="P:carbohydrate metabolic process"/>
    <property type="evidence" value="ECO:0007669"/>
    <property type="project" value="InterPro"/>
</dbReference>
<evidence type="ECO:0000313" key="10">
    <source>
        <dbReference type="EMBL" id="BBG98131.1"/>
    </source>
</evidence>
<dbReference type="GO" id="GO:0042973">
    <property type="term" value="F:glucan endo-1,3-beta-D-glucosidase activity"/>
    <property type="evidence" value="ECO:0007669"/>
    <property type="project" value="UniProtKB-EC"/>
</dbReference>
<evidence type="ECO:0000256" key="2">
    <source>
        <dbReference type="ARBA" id="ARBA00008773"/>
    </source>
</evidence>
<dbReference type="AlphaFoldDB" id="A0A4Y1R1Y9"/>
<protein>
    <recommendedName>
        <fullName evidence="3">glucan endo-1,3-beta-D-glucosidase</fullName>
        <ecNumber evidence="3">3.2.1.39</ecNumber>
    </recommendedName>
    <alternativeName>
        <fullName evidence="6">(1-&gt;3)-beta-glucan endohydrolase</fullName>
    </alternativeName>
    <alternativeName>
        <fullName evidence="7">Beta-1,3-endoglucanase</fullName>
    </alternativeName>
</protein>
<evidence type="ECO:0000256" key="7">
    <source>
        <dbReference type="ARBA" id="ARBA00033417"/>
    </source>
</evidence>
<proteinExistence type="inferred from homology"/>
<evidence type="ECO:0000256" key="9">
    <source>
        <dbReference type="RuleBase" id="RU004336"/>
    </source>
</evidence>
<evidence type="ECO:0000256" key="5">
    <source>
        <dbReference type="ARBA" id="ARBA00023295"/>
    </source>
</evidence>
<evidence type="ECO:0000256" key="6">
    <source>
        <dbReference type="ARBA" id="ARBA00033335"/>
    </source>
</evidence>
<gene>
    <name evidence="10" type="ORF">Prudu_007457</name>
</gene>
<feature type="non-terminal residue" evidence="10">
    <location>
        <position position="543"/>
    </location>
</feature>
<organism evidence="10">
    <name type="scientific">Prunus dulcis</name>
    <name type="common">Almond</name>
    <name type="synonym">Amygdalus dulcis</name>
    <dbReference type="NCBI Taxonomy" id="3755"/>
    <lineage>
        <taxon>Eukaryota</taxon>
        <taxon>Viridiplantae</taxon>
        <taxon>Streptophyta</taxon>
        <taxon>Embryophyta</taxon>
        <taxon>Tracheophyta</taxon>
        <taxon>Spermatophyta</taxon>
        <taxon>Magnoliopsida</taxon>
        <taxon>eudicotyledons</taxon>
        <taxon>Gunneridae</taxon>
        <taxon>Pentapetalae</taxon>
        <taxon>rosids</taxon>
        <taxon>fabids</taxon>
        <taxon>Rosales</taxon>
        <taxon>Rosaceae</taxon>
        <taxon>Amygdaloideae</taxon>
        <taxon>Amygdaleae</taxon>
        <taxon>Prunus</taxon>
    </lineage>
</organism>
<keyword evidence="5 9" id="KW-0326">Glycosidase</keyword>
<dbReference type="Pfam" id="PF00332">
    <property type="entry name" value="Glyco_hydro_17"/>
    <property type="match status" value="1"/>
</dbReference>
<sequence>MNMGVLRTLPLTPPHGKFPSNFGVAECLSNRGGFVSKSSQFRVLAKTEKGEKGDKEEPKKTKQSLFSSVTEALDFSQTRSVEDALLIEDAREATKSGEKMSREQYGALRRKIGGTYKDFFKSYWMGNMWKKAGWTKRARFARKTQGVSQGKWTNLEDMFMWRVWRNRNLATFLPDFSQDEEREHGACIVYLISQSLTGDAIRCLSFIAIIAMACNVQSLCLIFSITLSMLLGPNFAGASSIGVCYGMVANNLPPPREVIDMYTSNQIGRMRLYDPNLEAFEALRNTAIEVLVGVRNEDLQQLANSYSAAQNWIATYITPYSHQIQFRYIAVGNEVIPGDSAQYVLPAMKNLQNALGNRGIKVSTSIATSVLGVSYPPSAGAFSQDTMEYMVPIARYLNSIGAPLLANVYPYFAYIGDTIDISLPYALFVSGKVVTDGRLSYDNLFDSMVDALHAALGKAGAPQVQVVVSETGWPSHGNGMVTTPANAQIYNSNLISHVLSSRGTPRRPGNSTETYLFSMFNENMKPGAAVEQHWGLFHPNKWP</sequence>
<dbReference type="PANTHER" id="PTHR32227">
    <property type="entry name" value="GLUCAN ENDO-1,3-BETA-GLUCOSIDASE BG1-RELATED-RELATED"/>
    <property type="match status" value="1"/>
</dbReference>
<comment type="similarity">
    <text evidence="2 8">Belongs to the glycosyl hydrolase 17 family.</text>
</comment>